<evidence type="ECO:0000256" key="1">
    <source>
        <dbReference type="SAM" id="MobiDB-lite"/>
    </source>
</evidence>
<evidence type="ECO:0000313" key="2">
    <source>
        <dbReference type="EMBL" id="NKZ18344.1"/>
    </source>
</evidence>
<feature type="region of interest" description="Disordered" evidence="1">
    <location>
        <begin position="1"/>
        <end position="22"/>
    </location>
</feature>
<dbReference type="InterPro" id="IPR029064">
    <property type="entry name" value="Ribosomal_eL30-like_sf"/>
</dbReference>
<protein>
    <submittedName>
        <fullName evidence="2">YueI family protein</fullName>
    </submittedName>
</protein>
<evidence type="ECO:0000313" key="3">
    <source>
        <dbReference type="Proteomes" id="UP000590460"/>
    </source>
</evidence>
<organism evidence="2 3">
    <name type="scientific">Leuconostoc holzapfelii</name>
    <dbReference type="NCBI Taxonomy" id="434464"/>
    <lineage>
        <taxon>Bacteria</taxon>
        <taxon>Bacillati</taxon>
        <taxon>Bacillota</taxon>
        <taxon>Bacilli</taxon>
        <taxon>Lactobacillales</taxon>
        <taxon>Lactobacillaceae</taxon>
        <taxon>Leuconostoc</taxon>
    </lineage>
</organism>
<proteinExistence type="predicted"/>
<dbReference type="AlphaFoldDB" id="A0A846ZE64"/>
<comment type="caution">
    <text evidence="2">The sequence shown here is derived from an EMBL/GenBank/DDBJ whole genome shotgun (WGS) entry which is preliminary data.</text>
</comment>
<reference evidence="2 3" key="1">
    <citation type="submission" date="2020-04" db="EMBL/GenBank/DDBJ databases">
        <title>MicrobeNet Type strains.</title>
        <authorList>
            <person name="Nicholson A.C."/>
        </authorList>
    </citation>
    <scope>NUCLEOTIDE SEQUENCE [LARGE SCALE GENOMIC DNA]</scope>
    <source>
        <strain evidence="2 3">CCUG 54536</strain>
    </source>
</reference>
<gene>
    <name evidence="2" type="ORF">HF966_04030</name>
</gene>
<dbReference type="Pfam" id="PF07997">
    <property type="entry name" value="DUF1694"/>
    <property type="match status" value="1"/>
</dbReference>
<dbReference type="EMBL" id="JAAXPO010000004">
    <property type="protein sequence ID" value="NKZ18344.1"/>
    <property type="molecule type" value="Genomic_DNA"/>
</dbReference>
<dbReference type="Proteomes" id="UP000590460">
    <property type="component" value="Unassembled WGS sequence"/>
</dbReference>
<dbReference type="Gene3D" id="3.30.1330.30">
    <property type="match status" value="1"/>
</dbReference>
<dbReference type="SUPFAM" id="SSF160515">
    <property type="entry name" value="YueI-like"/>
    <property type="match status" value="1"/>
</dbReference>
<accession>A0A846ZE64</accession>
<sequence length="124" mass="13579">MDINERLQNEQLGGGQPQINPDEQRRYLGTFRERVIVAVKASQVNQTNIQSQFEAALKAQPIGKILINQDLAGASFTAYVAIAARTNHPFTLLSHVATSATQDDPIAVLLAADEAVNIDQIYFT</sequence>
<name>A0A846ZE64_9LACO</name>
<dbReference type="RefSeq" id="WP_168676487.1">
    <property type="nucleotide sequence ID" value="NZ_BPKV01000005.1"/>
</dbReference>
<dbReference type="InterPro" id="IPR012543">
    <property type="entry name" value="DUF1694"/>
</dbReference>